<evidence type="ECO:0000313" key="3">
    <source>
        <dbReference type="EMBL" id="SUE34501.1"/>
    </source>
</evidence>
<dbReference type="Pfam" id="PF00578">
    <property type="entry name" value="AhpC-TSA"/>
    <property type="match status" value="1"/>
</dbReference>
<accession>A0A379MS68</accession>
<reference evidence="3 4" key="1">
    <citation type="submission" date="2018-06" db="EMBL/GenBank/DDBJ databases">
        <authorList>
            <consortium name="Pathogen Informatics"/>
            <person name="Doyle S."/>
        </authorList>
    </citation>
    <scope>NUCLEOTIDE SEQUENCE [LARGE SCALE GENOMIC DNA]</scope>
    <source>
        <strain evidence="3 4">NCTC11190</strain>
    </source>
</reference>
<dbReference type="SUPFAM" id="SSF52833">
    <property type="entry name" value="Thioredoxin-like"/>
    <property type="match status" value="1"/>
</dbReference>
<dbReference type="GO" id="GO:0016491">
    <property type="term" value="F:oxidoreductase activity"/>
    <property type="evidence" value="ECO:0007669"/>
    <property type="project" value="InterPro"/>
</dbReference>
<dbReference type="Proteomes" id="UP000255233">
    <property type="component" value="Unassembled WGS sequence"/>
</dbReference>
<dbReference type="PANTHER" id="PTHR42852">
    <property type="entry name" value="THIOL:DISULFIDE INTERCHANGE PROTEIN DSBE"/>
    <property type="match status" value="1"/>
</dbReference>
<dbReference type="InterPro" id="IPR036249">
    <property type="entry name" value="Thioredoxin-like_sf"/>
</dbReference>
<dbReference type="PANTHER" id="PTHR42852:SF13">
    <property type="entry name" value="PROTEIN DIPZ"/>
    <property type="match status" value="1"/>
</dbReference>
<protein>
    <submittedName>
        <fullName evidence="3">Thiol-disulfide oxidoreductase resA</fullName>
    </submittedName>
</protein>
<gene>
    <name evidence="3" type="primary">resA_5</name>
    <name evidence="3" type="ORF">NCTC11190_01726</name>
</gene>
<dbReference type="GO" id="GO:0016209">
    <property type="term" value="F:antioxidant activity"/>
    <property type="evidence" value="ECO:0007669"/>
    <property type="project" value="InterPro"/>
</dbReference>
<name>A0A379MS68_9BACT</name>
<keyword evidence="1" id="KW-0676">Redox-active center</keyword>
<dbReference type="STRING" id="880526.GCA_000427365_02092"/>
<evidence type="ECO:0000256" key="1">
    <source>
        <dbReference type="ARBA" id="ARBA00023284"/>
    </source>
</evidence>
<dbReference type="CDD" id="cd02966">
    <property type="entry name" value="TlpA_like_family"/>
    <property type="match status" value="1"/>
</dbReference>
<dbReference type="InterPro" id="IPR013766">
    <property type="entry name" value="Thioredoxin_domain"/>
</dbReference>
<dbReference type="Gene3D" id="3.40.30.10">
    <property type="entry name" value="Glutaredoxin"/>
    <property type="match status" value="1"/>
</dbReference>
<keyword evidence="4" id="KW-1185">Reference proteome</keyword>
<dbReference type="PROSITE" id="PS51352">
    <property type="entry name" value="THIOREDOXIN_2"/>
    <property type="match status" value="1"/>
</dbReference>
<proteinExistence type="predicted"/>
<dbReference type="InterPro" id="IPR000866">
    <property type="entry name" value="AhpC/TSA"/>
</dbReference>
<organism evidence="3 4">
    <name type="scientific">Rikenella microfusus</name>
    <dbReference type="NCBI Taxonomy" id="28139"/>
    <lineage>
        <taxon>Bacteria</taxon>
        <taxon>Pseudomonadati</taxon>
        <taxon>Bacteroidota</taxon>
        <taxon>Bacteroidia</taxon>
        <taxon>Bacteroidales</taxon>
        <taxon>Rikenellaceae</taxon>
        <taxon>Rikenella</taxon>
    </lineage>
</organism>
<evidence type="ECO:0000259" key="2">
    <source>
        <dbReference type="PROSITE" id="PS51352"/>
    </source>
</evidence>
<sequence>MLAGCACGGAAAERVEAELKNAGDSVAAVYYAIGGSVPRDGDIRATTMRGGRFSLDVPDSDSVYEVLFFPTEAAERIDPKRPGRGWVPETKVCRFYLFPGERVRVKGVLSDSMLVWNVDTPLYERKHKAERGEYTNYRLREYRAAREAERVFAGGASEDTIRAAFDRSRRWRQAQRGWERAWIEEHPDDELAGLYLLRASAYDDLDSLYGLLGANVRNGRLKPLLDDRMASYREVLATEKARERMRTSADIQAPDFTLPDVQGEPFTLSALFGKGRYVVLDFWGTWCGWCVKGIPRMKTYYSKYESRVEFVGVDCNESEQDWREGLEKYRMPWPGVWAGDDRSVQTAYGVEAFPTKIVIAPSGRILKRFEGESEEFYRYLDSLPDGVR</sequence>
<dbReference type="InterPro" id="IPR017937">
    <property type="entry name" value="Thioredoxin_CS"/>
</dbReference>
<dbReference type="EMBL" id="UGVL01000001">
    <property type="protein sequence ID" value="SUE34501.1"/>
    <property type="molecule type" value="Genomic_DNA"/>
</dbReference>
<evidence type="ECO:0000313" key="4">
    <source>
        <dbReference type="Proteomes" id="UP000255233"/>
    </source>
</evidence>
<dbReference type="InterPro" id="IPR050553">
    <property type="entry name" value="Thioredoxin_ResA/DsbE_sf"/>
</dbReference>
<dbReference type="PROSITE" id="PS00194">
    <property type="entry name" value="THIOREDOXIN_1"/>
    <property type="match status" value="1"/>
</dbReference>
<dbReference type="AlphaFoldDB" id="A0A379MS68"/>
<feature type="domain" description="Thioredoxin" evidence="2">
    <location>
        <begin position="247"/>
        <end position="385"/>
    </location>
</feature>